<reference evidence="3" key="1">
    <citation type="submission" date="2025-08" db="UniProtKB">
        <authorList>
            <consortium name="RefSeq"/>
        </authorList>
    </citation>
    <scope>IDENTIFICATION</scope>
    <source>
        <tissue evidence="3">Gonad</tissue>
    </source>
</reference>
<feature type="compositionally biased region" description="Basic and acidic residues" evidence="1">
    <location>
        <begin position="1384"/>
        <end position="1420"/>
    </location>
</feature>
<accession>A0A6P4XWC5</accession>
<evidence type="ECO:0000313" key="2">
    <source>
        <dbReference type="Proteomes" id="UP000515135"/>
    </source>
</evidence>
<proteinExistence type="predicted"/>
<dbReference type="PANTHER" id="PTHR33443">
    <property type="entry name" value="ZGC:112980"/>
    <property type="match status" value="1"/>
</dbReference>
<dbReference type="OrthoDB" id="266020at2759"/>
<feature type="compositionally biased region" description="Low complexity" evidence="1">
    <location>
        <begin position="1365"/>
        <end position="1379"/>
    </location>
</feature>
<feature type="region of interest" description="Disordered" evidence="1">
    <location>
        <begin position="1"/>
        <end position="46"/>
    </location>
</feature>
<evidence type="ECO:0000313" key="3">
    <source>
        <dbReference type="RefSeq" id="XP_019616373.1"/>
    </source>
</evidence>
<feature type="compositionally biased region" description="Polar residues" evidence="1">
    <location>
        <begin position="1568"/>
        <end position="1578"/>
    </location>
</feature>
<name>A0A6P4XWC5_BRABE</name>
<sequence length="1612" mass="179017">MEDGGGRGREKSNKRPHSPDDDDVVLVSFKKEKKNPEPLTGSGTEDDVVIVEETQEGTSANDGNPLGKEDFVVTYFKPSDTIKYPHAREDCMVHKFQSGTSVSNATFCDSCYCYVCDIPAKECQQWTQDKHCNAYSKDNSWKLKRNKTIAANSREKARRAFASHPSLRSCLSQEEREGEGMSSIHDSSLDEILNRIESTYQTYKSDDYEAEDPNDCYCHCHDRWGYQDYGPCYACENYHYECEAALYHDYDPVRRALSSAVTAARTHWQNKKPVEALITLEETMRSLCLHQPCDTTRNSYAYGDSSDGGLVTSKRAVLQSIEELLVDMFIDRSGIVPSSLREKALKNIKRIFELAPRDSGNIRPDIALGLKTWDDQDLLAVLNGSYNSAGGQGQQTATGSSWRGNSTAEVIVVDAVNSRHSSFTEDYLVVNKRLQVLEKEKRWQEAANYIQRVNIRCNQFGNGSLLKNKLLTYLAHLGNWKEVRSELLKSESPSNHANRPRLARLDPTDFLTIMKCFTTGQDIEMLAASSATAPAPSLDVNIDEVFRIYLYAMTMEQSNSLKYNEKCVSWFIAWTCQEGLQEIFLEEFQRCVKLTKSLIGTSCNRVTKLEQNPQLNNKVGRAVMATCWLSDNWSSRNYLPPNEISTVMDGYKNNLWLAVFLLFRLCEVLKASFSHSLSATCHHVANWISTHEGFDLQRGSTGKIVFGKVLSQLPLAKEVLDNFLAAVLSGNKTPKEKERTVLRVKTAVSKLANSRELIGKVLVYMAKVGKCTEVQEELMKEKQDAKFRPLKAVAQIGEQDFLDIMKALVETGGKLWGVDQGTQYTENKIFEICIQGLAWNEKVQQSLSFITWFLGLVCAEKMDKPCDSQMKPFEDIAKIMKASPAVKMTLRKECKAVVACIHSLPGLKSKGSSSRFMRTVLDILKQNRWLLTYVLNRPDGPRGRDVADWISENGTEILNQLTDDATKSLLSSMQKDVAFSILKGLVKSSGNRSLEVKRRIVQFSECLLNQLKKHERMSNEILAYIIATVDPIAKTVDGPLAKTFVQQLYQTNFEFCPTMKSLEELKKVCSPEEWLRKRDSCLVYYINDITAVPTCLTCIDLLMKSGSDYITQLLSRPVATQICSSKGDDSFSPASSDVINKIAAVLKELPSAGATLFLQKAQSWLVAESWKGLFCSGRSCKNKVQPSMDVLWKVIAQISPQDLVLILKDAMEGVQRRLNIISVNQLLRSAYVSWLLRVKDAFQLAGQLYQFGQILNTSIRLLRRKQQLTREVTTSGLLHNLPDKENPNAKKKGNGASPNLSNALQTLNISNTGKNSNDAVTMLMKELIADKSCPVADTHGAKHQPTSVSADATPMDWADNGSGNSVKKVSKPVCSSSSVQAAGKSEKKSGYQTRSKDKSNAQTRCKDKSKTQAQSKDKSNAKTSSPPCTKAPATVSNSSTMAASVEPTKAPGNASPGGDQNSGSTELVNIVSKILELTKSTGVDGAFQLIIGRMTGKVASSSPLAEEIISKLLKLKGPINLKIGNNRLVINSQLASSTPVIPNLPPPQPAQTMPAPRRETTVPYADPTTASISQSAPQHSHPENWAVHCQQQQYGGYCCQAINTSTKYNIRS</sequence>
<gene>
    <name evidence="3" type="primary">LOC109463918</name>
</gene>
<dbReference type="GeneID" id="109463918"/>
<keyword evidence="2" id="KW-1185">Reference proteome</keyword>
<dbReference type="PANTHER" id="PTHR33443:SF30">
    <property type="entry name" value="SARCOSINE DEHYDROGENASE-2C PROTEIN"/>
    <property type="match status" value="1"/>
</dbReference>
<feature type="compositionally biased region" description="Basic and acidic residues" evidence="1">
    <location>
        <begin position="1"/>
        <end position="19"/>
    </location>
</feature>
<feature type="region of interest" description="Disordered" evidence="1">
    <location>
        <begin position="1336"/>
        <end position="1464"/>
    </location>
</feature>
<protein>
    <submittedName>
        <fullName evidence="3">Uncharacterized protein LOC109463918 isoform X2</fullName>
    </submittedName>
</protein>
<feature type="region of interest" description="Disordered" evidence="1">
    <location>
        <begin position="1540"/>
        <end position="1580"/>
    </location>
</feature>
<dbReference type="RefSeq" id="XP_019616373.1">
    <property type="nucleotide sequence ID" value="XM_019760814.1"/>
</dbReference>
<dbReference type="Proteomes" id="UP000515135">
    <property type="component" value="Unplaced"/>
</dbReference>
<dbReference type="InterPro" id="IPR053234">
    <property type="entry name" value="RPM1_Interactor"/>
</dbReference>
<evidence type="ECO:0000256" key="1">
    <source>
        <dbReference type="SAM" id="MobiDB-lite"/>
    </source>
</evidence>
<organism evidence="2 3">
    <name type="scientific">Branchiostoma belcheri</name>
    <name type="common">Amphioxus</name>
    <dbReference type="NCBI Taxonomy" id="7741"/>
    <lineage>
        <taxon>Eukaryota</taxon>
        <taxon>Metazoa</taxon>
        <taxon>Chordata</taxon>
        <taxon>Cephalochordata</taxon>
        <taxon>Leptocardii</taxon>
        <taxon>Amphioxiformes</taxon>
        <taxon>Branchiostomatidae</taxon>
        <taxon>Branchiostoma</taxon>
    </lineage>
</organism>
<feature type="region of interest" description="Disordered" evidence="1">
    <location>
        <begin position="1273"/>
        <end position="1302"/>
    </location>
</feature>